<evidence type="ECO:0000313" key="1">
    <source>
        <dbReference type="EMBL" id="ACS33251.1"/>
    </source>
</evidence>
<gene>
    <name evidence="1" type="ordered locus">TGAM_0749</name>
</gene>
<organism evidence="1 2">
    <name type="scientific">Thermococcus gammatolerans (strain DSM 15229 / JCM 11827 / EJ3)</name>
    <dbReference type="NCBI Taxonomy" id="593117"/>
    <lineage>
        <taxon>Archaea</taxon>
        <taxon>Methanobacteriati</taxon>
        <taxon>Methanobacteriota</taxon>
        <taxon>Thermococci</taxon>
        <taxon>Thermococcales</taxon>
        <taxon>Thermococcaceae</taxon>
        <taxon>Thermococcus</taxon>
    </lineage>
</organism>
<reference evidence="1 2" key="1">
    <citation type="journal article" date="2007" name="Genome Biol.">
        <title>Genome analysis and genome-wide proteomics of Thermococcus gammatolerans, the most radioresistant organism known amongst the Archaea.</title>
        <authorList>
            <person name="Zivanovic Y."/>
            <person name="Armengaud J."/>
            <person name="Lagorce A."/>
            <person name="Leplat C."/>
            <person name="Guerin P."/>
            <person name="Dutertre M."/>
            <person name="Anthouard V."/>
            <person name="Forterre P."/>
            <person name="Wincker P."/>
            <person name="Confalonieri F."/>
        </authorList>
    </citation>
    <scope>NUCLEOTIDE SEQUENCE [LARGE SCALE GENOMIC DNA]</scope>
    <source>
        <strain evidence="2">DSM 15229 / JCM 11827 / EJ3</strain>
    </source>
</reference>
<dbReference type="Gene3D" id="3.40.50.300">
    <property type="entry name" value="P-loop containing nucleotide triphosphate hydrolases"/>
    <property type="match status" value="1"/>
</dbReference>
<accession>C5A4T9</accession>
<protein>
    <submittedName>
        <fullName evidence="1">Uncharacterized protein</fullName>
    </submittedName>
</protein>
<dbReference type="eggNOG" id="arCOG03810">
    <property type="taxonomic scope" value="Archaea"/>
</dbReference>
<dbReference type="KEGG" id="tga:TGAM_0749"/>
<name>C5A4T9_THEGJ</name>
<keyword evidence="2" id="KW-1185">Reference proteome</keyword>
<dbReference type="STRING" id="593117.TGAM_0749"/>
<dbReference type="HOGENOM" id="CLU_091235_0_0_2"/>
<dbReference type="EMBL" id="CP001398">
    <property type="protein sequence ID" value="ACS33251.1"/>
    <property type="molecule type" value="Genomic_DNA"/>
</dbReference>
<dbReference type="PATRIC" id="fig|593117.10.peg.748"/>
<evidence type="ECO:0000313" key="2">
    <source>
        <dbReference type="Proteomes" id="UP000001488"/>
    </source>
</evidence>
<dbReference type="PaxDb" id="593117-TGAM_0749"/>
<dbReference type="AlphaFoldDB" id="C5A4T9"/>
<proteinExistence type="predicted"/>
<dbReference type="Proteomes" id="UP000001488">
    <property type="component" value="Chromosome"/>
</dbReference>
<dbReference type="InterPro" id="IPR027417">
    <property type="entry name" value="P-loop_NTPase"/>
</dbReference>
<sequence>MSFTIYMSKFLLFKVCFYINSARTYQLTSRLTPEDLFIHHKVFSHLDPSLQEGQTMDGEEKLMAIISESFLKGKIVGIVDRDFSAFTYIPALRSLKKPLEEGRYIWVVSYEPLQSLFRDFRRAGLDYESHLGKNLYVLDVFGSMRHIDSGVNGVFVLSGYLDDRVFILKYRTLIQDLLSELGPEDVIVVGYLESGMCRLFDNPIRAQKLLWNLREESRVKTAGLITYIKPECPALEEFIYLYSDYVFEGVVENGLRRVIMTKGDEE</sequence>